<gene>
    <name evidence="1" type="ORF">OTJ99_000033</name>
</gene>
<name>A0ABY7BFL6_9FIRM</name>
<evidence type="ECO:0000313" key="1">
    <source>
        <dbReference type="EMBL" id="WAM31608.1"/>
    </source>
</evidence>
<dbReference type="EMBL" id="CP113864">
    <property type="protein sequence ID" value="WAM31608.1"/>
    <property type="molecule type" value="Genomic_DNA"/>
</dbReference>
<accession>A0ABY7BFL6</accession>
<reference evidence="1" key="1">
    <citation type="submission" date="2022-12" db="EMBL/GenBank/DDBJ databases">
        <authorList>
            <person name="Bing R.G."/>
            <person name="Willard D.J."/>
            <person name="Manesh M.J.H."/>
            <person name="Laemthong T."/>
            <person name="Crosby J.R."/>
            <person name="Kelly R.M."/>
        </authorList>
    </citation>
    <scope>NUCLEOTIDE SEQUENCE</scope>
    <source>
        <strain evidence="1">DSM 8991</strain>
    </source>
</reference>
<dbReference type="RefSeq" id="WP_052671508.1">
    <property type="nucleotide sequence ID" value="NZ_CP113864.1"/>
</dbReference>
<protein>
    <submittedName>
        <fullName evidence="1">Uncharacterized protein</fullName>
    </submittedName>
</protein>
<keyword evidence="2" id="KW-1185">Reference proteome</keyword>
<dbReference type="Proteomes" id="UP001164745">
    <property type="component" value="Chromosome"/>
</dbReference>
<proteinExistence type="predicted"/>
<organism evidence="1 2">
    <name type="scientific">Caldicellulosiruptor naganoensis</name>
    <dbReference type="NCBI Taxonomy" id="29324"/>
    <lineage>
        <taxon>Bacteria</taxon>
        <taxon>Bacillati</taxon>
        <taxon>Bacillota</taxon>
        <taxon>Bacillota incertae sedis</taxon>
        <taxon>Caldicellulosiruptorales</taxon>
        <taxon>Caldicellulosiruptoraceae</taxon>
        <taxon>Caldicellulosiruptor</taxon>
    </lineage>
</organism>
<evidence type="ECO:0000313" key="2">
    <source>
        <dbReference type="Proteomes" id="UP001164745"/>
    </source>
</evidence>
<sequence length="123" mass="13786">MYQKANNNCPIYVNSTKVDTKTYNFPVAKIELFNLSLTPVDAIELSFSCLTIFGQPAKDSSGSMQYTGIKQNICIPALDNYMTLWDLSKYSSVGKISNVVIKRLHFIDDSIWINQKSTGGKSF</sequence>